<keyword evidence="5" id="KW-1185">Reference proteome</keyword>
<dbReference type="EMBL" id="VWZY01007650">
    <property type="protein sequence ID" value="NXI55423.1"/>
    <property type="molecule type" value="Genomic_DNA"/>
</dbReference>
<dbReference type="InterPro" id="IPR003604">
    <property type="entry name" value="Matrin/U1-like-C_Znf_C2H2"/>
</dbReference>
<evidence type="ECO:0000256" key="2">
    <source>
        <dbReference type="SAM" id="MobiDB-lite"/>
    </source>
</evidence>
<evidence type="ECO:0000256" key="1">
    <source>
        <dbReference type="SAM" id="Coils"/>
    </source>
</evidence>
<dbReference type="SMART" id="SM00451">
    <property type="entry name" value="ZnF_U1"/>
    <property type="match status" value="1"/>
</dbReference>
<evidence type="ECO:0000259" key="3">
    <source>
        <dbReference type="SMART" id="SM00451"/>
    </source>
</evidence>
<dbReference type="InterPro" id="IPR036236">
    <property type="entry name" value="Znf_C2H2_sf"/>
</dbReference>
<dbReference type="Pfam" id="PF12874">
    <property type="entry name" value="zf-met"/>
    <property type="match status" value="1"/>
</dbReference>
<dbReference type="OrthoDB" id="71500at2759"/>
<feature type="region of interest" description="Disordered" evidence="2">
    <location>
        <begin position="516"/>
        <end position="548"/>
    </location>
</feature>
<reference evidence="4 5" key="1">
    <citation type="submission" date="2019-09" db="EMBL/GenBank/DDBJ databases">
        <title>Bird 10,000 Genomes (B10K) Project - Family phase.</title>
        <authorList>
            <person name="Zhang G."/>
        </authorList>
    </citation>
    <scope>NUCLEOTIDE SEQUENCE [LARGE SCALE GENOMIC DNA]</scope>
    <source>
        <strain evidence="4">B10K-DU-001-61</strain>
        <tissue evidence="4">Muscle</tissue>
    </source>
</reference>
<feature type="region of interest" description="Disordered" evidence="2">
    <location>
        <begin position="714"/>
        <end position="733"/>
    </location>
</feature>
<feature type="coiled-coil region" evidence="1">
    <location>
        <begin position="429"/>
        <end position="471"/>
    </location>
</feature>
<comment type="caution">
    <text evidence="4">The sequence shown here is derived from an EMBL/GenBank/DDBJ whole genome shotgun (WGS) entry which is preliminary data.</text>
</comment>
<protein>
    <submittedName>
        <fullName evidence="4">SCAPE protein</fullName>
    </submittedName>
</protein>
<feature type="domain" description="U1-type" evidence="3">
    <location>
        <begin position="800"/>
        <end position="834"/>
    </location>
</feature>
<feature type="compositionally biased region" description="Basic and acidic residues" evidence="2">
    <location>
        <begin position="299"/>
        <end position="309"/>
    </location>
</feature>
<feature type="coiled-coil region" evidence="1">
    <location>
        <begin position="551"/>
        <end position="603"/>
    </location>
</feature>
<dbReference type="GO" id="GO:0008270">
    <property type="term" value="F:zinc ion binding"/>
    <property type="evidence" value="ECO:0007669"/>
    <property type="project" value="InterPro"/>
</dbReference>
<dbReference type="PANTHER" id="PTHR31434">
    <property type="entry name" value="S PHASE CYCLIN A-ASSOCIATED PROTEIN IN THE ENDOPLASMIC RETICULUM"/>
    <property type="match status" value="1"/>
</dbReference>
<dbReference type="Pfam" id="PF16501">
    <property type="entry name" value="SCAPER_N"/>
    <property type="match status" value="1"/>
</dbReference>
<accession>A0A7K9U5Y1</accession>
<proteinExistence type="predicted"/>
<dbReference type="GO" id="GO:0003676">
    <property type="term" value="F:nucleic acid binding"/>
    <property type="evidence" value="ECO:0007669"/>
    <property type="project" value="InterPro"/>
</dbReference>
<evidence type="ECO:0000313" key="5">
    <source>
        <dbReference type="Proteomes" id="UP000579406"/>
    </source>
</evidence>
<feature type="non-terminal residue" evidence="4">
    <location>
        <position position="1406"/>
    </location>
</feature>
<dbReference type="PANTHER" id="PTHR31434:SF2">
    <property type="entry name" value="S PHASE CYCLIN A-ASSOCIATED PROTEIN IN THE ENDOPLASMIC RETICULUM"/>
    <property type="match status" value="1"/>
</dbReference>
<sequence length="1406" mass="159200">SFQRSNSHDKVRKIVAEEGRTARNLIAWSVPLENKEDEGKSKWQAGGKTKRVTQGTHKTAKQSATVDCKLTAATAGDKNFDKSPTKTRQPRKVDLRARYWAFLFDNLRRAVDEIYVTCESDQSVVECKEVLMMLDNYVRDFKALIDWIQLQEKLEKADAQSRPTSLAWEVKKMSPGRHVMSSPSTDRISVTSNARRSLNFGNPAVTISATRLAPAGVSWADKVKANQGTKAANPELATAQTCLPSPVQKSSRKNGKMGWIIFYIDRKDAEGWETVQRGRPVRSRSTALATKSPVAAESLKSKGDSDKENVISPPSENKHESSCTDPGLCKSMELVQKDPLHQSEGPLTEMTQFTACISEHGGNTGAPLQEDSLQTVSEMPPVLTNADCTSKTLQVNEASTMISDTIDWHQTEKAKNETEMDPSDISNSMAEVLAKKEELADRLEKANEEAIASAIAEEEQLTREIEAEENNDINIETDNDSDFSASMGNGSISFCGMSMDWNDVLADYEARESWRQSNSWGDRVEEEPARPPGHGIHMHEKLSSPSRKRTIAESKKKHEEKQMKAQQLREKLREEKTLKLQKLMEREKDVRKWKEELLDQRRRMMEEKLLHAEFKREVQLQAIVKKAQEEEAKVNEIAFINTLEAQNKRHDVLNKLKEYEQRLNELQEERQRRQEEKQARDEAVQERKRALEAERQARVEELLLKRKEQEARIEQQRQEKEKAREDAARERARDREERLAALTAAQQEAMEELQKKIQLKHDESIRRHMEQIEQRKEKAAELSSGRHANTDYAPKLTPYERKKQCSLCNVMISSEVYLFSHIKGKKHQQAVRENSSIQGRELSDEEVEHLSLKKYIVDIVIESSVPVEPLKDGEEKQKTKKKVKKLKARMNSRAKEYESLMEGKSAVSDSPFKAKLQRLAKDLSKHLQMQDSCSLGNKVSSLDRTLGEISRILEKENTADQVAFRAAGGLTALENVLQAVTSPTNLNAVSRIPFKSVCSTVNAYSLACSNCAENCTYVLFSNKITFLMDLLIHQFTVSVPDDHNATSGRSANKQVFEGLTTGLLRITAVIFRCLISSFPDGNNHSTTLKILQEVKSKSSQVETFNSRVQDLISYVVNIGLIDKLCCCFLSVQGPVDENPKIATFLQNATAVLHGMCQLCFAVNGRSWNIFDHTRQDLTGLTAVLQSTDLVGVLHMLYCVLFHGTISDPNTASPKDSYATNTIQVAIQSLRFFNSFAVLDLPAFQSIVGAEGLSLAFRHIISSLLWYCSQHTCEGLLHEVIICVGYFTVNNTDNQIIVQSGRHPTVLQKLCQLPFQYFSDPRLIKVLFPSLIAACYNNPQNKIILEQEMSCILLATFIQDFAQSSGQMDHQLPQQREKIFNSQDYLELSNRFPRQSWEEARQFFLKK</sequence>
<dbReference type="InterPro" id="IPR013087">
    <property type="entry name" value="Znf_C2H2_type"/>
</dbReference>
<feature type="non-terminal residue" evidence="4">
    <location>
        <position position="1"/>
    </location>
</feature>
<dbReference type="FunFam" id="3.30.160.60:FF:000680">
    <property type="entry name" value="S phase cyclin A-associated protein in the endoplasmic reticulum"/>
    <property type="match status" value="1"/>
</dbReference>
<feature type="region of interest" description="Disordered" evidence="2">
    <location>
        <begin position="774"/>
        <end position="793"/>
    </location>
</feature>
<dbReference type="SUPFAM" id="SSF57667">
    <property type="entry name" value="beta-beta-alpha zinc fingers"/>
    <property type="match status" value="1"/>
</dbReference>
<dbReference type="Proteomes" id="UP000579406">
    <property type="component" value="Unassembled WGS sequence"/>
</dbReference>
<dbReference type="Gene3D" id="3.30.160.60">
    <property type="entry name" value="Classic Zinc Finger"/>
    <property type="match status" value="1"/>
</dbReference>
<feature type="region of interest" description="Disordered" evidence="2">
    <location>
        <begin position="275"/>
        <end position="325"/>
    </location>
</feature>
<keyword evidence="1" id="KW-0175">Coiled coil</keyword>
<gene>
    <name evidence="4" type="primary">Scaper</name>
    <name evidence="4" type="ORF">CHLAEN_R12434</name>
</gene>
<organism evidence="4 5">
    <name type="scientific">Chloroceryle aenea</name>
    <name type="common">American pygmy kingfisher</name>
    <dbReference type="NCBI Taxonomy" id="176938"/>
    <lineage>
        <taxon>Eukaryota</taxon>
        <taxon>Metazoa</taxon>
        <taxon>Chordata</taxon>
        <taxon>Craniata</taxon>
        <taxon>Vertebrata</taxon>
        <taxon>Euteleostomi</taxon>
        <taxon>Archelosauria</taxon>
        <taxon>Archosauria</taxon>
        <taxon>Dinosauria</taxon>
        <taxon>Saurischia</taxon>
        <taxon>Theropoda</taxon>
        <taxon>Coelurosauria</taxon>
        <taxon>Aves</taxon>
        <taxon>Neognathae</taxon>
        <taxon>Neoaves</taxon>
        <taxon>Telluraves</taxon>
        <taxon>Coraciimorphae</taxon>
        <taxon>Coraciiformes</taxon>
        <taxon>Cerylidae</taxon>
        <taxon>Chloroceryle</taxon>
    </lineage>
</organism>
<evidence type="ECO:0000313" key="4">
    <source>
        <dbReference type="EMBL" id="NXI55423.1"/>
    </source>
</evidence>
<name>A0A7K9U5Y1_9AVES</name>
<dbReference type="InterPro" id="IPR032446">
    <property type="entry name" value="SCAPER_N"/>
</dbReference>
<feature type="region of interest" description="Disordered" evidence="2">
    <location>
        <begin position="34"/>
        <end position="58"/>
    </location>
</feature>